<protein>
    <submittedName>
        <fullName evidence="2">NAD(P)-dependent oxidoreductase</fullName>
    </submittedName>
</protein>
<evidence type="ECO:0000259" key="1">
    <source>
        <dbReference type="Pfam" id="PF13460"/>
    </source>
</evidence>
<dbReference type="OrthoDB" id="5510591at2"/>
<dbReference type="InterPro" id="IPR052718">
    <property type="entry name" value="NmrA-type_oxidoreductase"/>
</dbReference>
<dbReference type="PANTHER" id="PTHR47129">
    <property type="entry name" value="QUINONE OXIDOREDUCTASE 2"/>
    <property type="match status" value="1"/>
</dbReference>
<gene>
    <name evidence="2" type="ORF">E4L98_12965</name>
</gene>
<comment type="caution">
    <text evidence="2">The sequence shown here is derived from an EMBL/GenBank/DDBJ whole genome shotgun (WGS) entry which is preliminary data.</text>
</comment>
<reference evidence="2 3" key="1">
    <citation type="submission" date="2019-03" db="EMBL/GenBank/DDBJ databases">
        <title>Draft Genome Sequence of Duganella callidus sp. nov., a Novel Duganella Species Isolated from Cultivated Soil.</title>
        <authorList>
            <person name="Raths R."/>
            <person name="Peta V."/>
            <person name="Bucking H."/>
        </authorList>
    </citation>
    <scope>NUCLEOTIDE SEQUENCE [LARGE SCALE GENOMIC DNA]</scope>
    <source>
        <strain evidence="2 3">DN04</strain>
    </source>
</reference>
<evidence type="ECO:0000313" key="3">
    <source>
        <dbReference type="Proteomes" id="UP000297729"/>
    </source>
</evidence>
<sequence>MPTTLLVTGASGHLGQLVLQHLRRLGAGHTIATSRTPSTTQRYADFDDADSLPAAFAGARRLLLISTALVNAGPRRVAQHRNAIDAAIAAGVESIVYTSLLGAQADDHAATETMLRDSGLPHVVLRNAYYMEPLYDTLRAAARSGELSSAASHGRAAYVARDDCALAAAHALLLPPATRHFDIVGPQSLDGADLAALAAAHFGARVAFRALGQDERVAQLTRQGMPPPMARMISHVEKTLDTGMMDSVSQDFATLTGCRARTLADLLHSRNTSTSRASPSD</sequence>
<dbReference type="AlphaFoldDB" id="A0A4Y9SIC8"/>
<name>A0A4Y9SIC8_9BURK</name>
<dbReference type="PANTHER" id="PTHR47129:SF1">
    <property type="entry name" value="NMRA-LIKE DOMAIN-CONTAINING PROTEIN"/>
    <property type="match status" value="1"/>
</dbReference>
<dbReference type="InterPro" id="IPR016040">
    <property type="entry name" value="NAD(P)-bd_dom"/>
</dbReference>
<feature type="domain" description="NAD(P)-binding" evidence="1">
    <location>
        <begin position="9"/>
        <end position="172"/>
    </location>
</feature>
<dbReference type="Gene3D" id="3.90.25.10">
    <property type="entry name" value="UDP-galactose 4-epimerase, domain 1"/>
    <property type="match status" value="1"/>
</dbReference>
<proteinExistence type="predicted"/>
<keyword evidence="3" id="KW-1185">Reference proteome</keyword>
<accession>A0A4Y9SIC8</accession>
<dbReference type="Proteomes" id="UP000297729">
    <property type="component" value="Unassembled WGS sequence"/>
</dbReference>
<evidence type="ECO:0000313" key="2">
    <source>
        <dbReference type="EMBL" id="TFW21779.1"/>
    </source>
</evidence>
<dbReference type="Pfam" id="PF13460">
    <property type="entry name" value="NAD_binding_10"/>
    <property type="match status" value="1"/>
</dbReference>
<dbReference type="InterPro" id="IPR036291">
    <property type="entry name" value="NAD(P)-bd_dom_sf"/>
</dbReference>
<dbReference type="RefSeq" id="WP_135201971.1">
    <property type="nucleotide sequence ID" value="NZ_SPVG01000131.1"/>
</dbReference>
<dbReference type="Gene3D" id="3.40.50.720">
    <property type="entry name" value="NAD(P)-binding Rossmann-like Domain"/>
    <property type="match status" value="1"/>
</dbReference>
<dbReference type="SUPFAM" id="SSF51735">
    <property type="entry name" value="NAD(P)-binding Rossmann-fold domains"/>
    <property type="match status" value="1"/>
</dbReference>
<dbReference type="EMBL" id="SPVG01000131">
    <property type="protein sequence ID" value="TFW21779.1"/>
    <property type="molecule type" value="Genomic_DNA"/>
</dbReference>
<organism evidence="2 3">
    <name type="scientific">Duganella callida</name>
    <dbReference type="NCBI Taxonomy" id="2561932"/>
    <lineage>
        <taxon>Bacteria</taxon>
        <taxon>Pseudomonadati</taxon>
        <taxon>Pseudomonadota</taxon>
        <taxon>Betaproteobacteria</taxon>
        <taxon>Burkholderiales</taxon>
        <taxon>Oxalobacteraceae</taxon>
        <taxon>Telluria group</taxon>
        <taxon>Duganella</taxon>
    </lineage>
</organism>